<dbReference type="InterPro" id="IPR002925">
    <property type="entry name" value="Dienelactn_hydro"/>
</dbReference>
<dbReference type="SUPFAM" id="SSF53474">
    <property type="entry name" value="alpha/beta-Hydrolases"/>
    <property type="match status" value="1"/>
</dbReference>
<gene>
    <name evidence="5" type="ORF">HZF10_03765</name>
</gene>
<protein>
    <submittedName>
        <fullName evidence="5">Prolyl oligopeptidase family serine peptidase</fullName>
    </submittedName>
</protein>
<dbReference type="RefSeq" id="WP_176004838.1">
    <property type="nucleotide sequence ID" value="NZ_JABWMI010000005.1"/>
</dbReference>
<proteinExistence type="predicted"/>
<dbReference type="GO" id="GO:0016787">
    <property type="term" value="F:hydrolase activity"/>
    <property type="evidence" value="ECO:0007669"/>
    <property type="project" value="InterPro"/>
</dbReference>
<keyword evidence="6" id="KW-1185">Reference proteome</keyword>
<feature type="domain" description="Peptidase S12 Pab87-related C-terminal" evidence="4">
    <location>
        <begin position="232"/>
        <end position="312"/>
    </location>
</feature>
<evidence type="ECO:0000259" key="3">
    <source>
        <dbReference type="Pfam" id="PF01738"/>
    </source>
</evidence>
<dbReference type="PANTHER" id="PTHR43037:SF1">
    <property type="entry name" value="BLL1128 PROTEIN"/>
    <property type="match status" value="1"/>
</dbReference>
<dbReference type="PANTHER" id="PTHR43037">
    <property type="entry name" value="UNNAMED PRODUCT-RELATED"/>
    <property type="match status" value="1"/>
</dbReference>
<sequence length="329" mass="37651">MKKSLLALCFLFALSVFAQQTSEKFVLETKYLLYLPDGYDSDKNRNWPLMIFLHGSGESGDDLNKVKVNGPPKLIDQGKKFPMIVVSPQAPQAEGFKPDIIRKMLNDLKSKYRIDTDRIYLTGLSMGGYGTWKIAQEFPEEFAAIAPVCGGGDPSMNYRLRHIPVWCFHGAKDDVVLPSESQVMIDSLEKYSKDVKFTLYPEANHNSWDATYSNDSVYDWMLSQTKFKFKRVALPVSDLQKYVGTYTTTSGSQDITILVENDKLMIYGGNNPNEKIEFIPASETTFYLFEGSSVEFRFTPDKKGRFNTFLFYDSDKIRNYKRQKSDKKN</sequence>
<comment type="caution">
    <text evidence="5">The sequence shown here is derived from an EMBL/GenBank/DDBJ whole genome shotgun (WGS) entry which is preliminary data.</text>
</comment>
<dbReference type="EMBL" id="JACBJI010000001">
    <property type="protein sequence ID" value="NYA70023.1"/>
    <property type="molecule type" value="Genomic_DNA"/>
</dbReference>
<dbReference type="Proteomes" id="UP000535020">
    <property type="component" value="Unassembled WGS sequence"/>
</dbReference>
<dbReference type="AlphaFoldDB" id="A0A7Y9C653"/>
<feature type="domain" description="Dienelactone hydrolase" evidence="3">
    <location>
        <begin position="101"/>
        <end position="205"/>
    </location>
</feature>
<evidence type="ECO:0000256" key="2">
    <source>
        <dbReference type="SAM" id="SignalP"/>
    </source>
</evidence>
<dbReference type="InterPro" id="IPR029058">
    <property type="entry name" value="AB_hydrolase_fold"/>
</dbReference>
<evidence type="ECO:0000256" key="1">
    <source>
        <dbReference type="ARBA" id="ARBA00022729"/>
    </source>
</evidence>
<feature type="signal peptide" evidence="2">
    <location>
        <begin position="1"/>
        <end position="18"/>
    </location>
</feature>
<evidence type="ECO:0000259" key="4">
    <source>
        <dbReference type="Pfam" id="PF11954"/>
    </source>
</evidence>
<name>A0A7Y9C653_9FLAO</name>
<organism evidence="5 6">
    <name type="scientific">Flavobacterium agri</name>
    <dbReference type="NCBI Taxonomy" id="2743471"/>
    <lineage>
        <taxon>Bacteria</taxon>
        <taxon>Pseudomonadati</taxon>
        <taxon>Bacteroidota</taxon>
        <taxon>Flavobacteriia</taxon>
        <taxon>Flavobacteriales</taxon>
        <taxon>Flavobacteriaceae</taxon>
        <taxon>Flavobacterium</taxon>
    </lineage>
</organism>
<dbReference type="Pfam" id="PF01738">
    <property type="entry name" value="DLH"/>
    <property type="match status" value="1"/>
</dbReference>
<evidence type="ECO:0000313" key="6">
    <source>
        <dbReference type="Proteomes" id="UP000535020"/>
    </source>
</evidence>
<accession>A0A7Y9C653</accession>
<dbReference type="InterPro" id="IPR050955">
    <property type="entry name" value="Plant_Biomass_Hydrol_Est"/>
</dbReference>
<dbReference type="Pfam" id="PF11954">
    <property type="entry name" value="DUF3471"/>
    <property type="match status" value="1"/>
</dbReference>
<evidence type="ECO:0000313" key="5">
    <source>
        <dbReference type="EMBL" id="NYA70023.1"/>
    </source>
</evidence>
<feature type="chain" id="PRO_5031000661" evidence="2">
    <location>
        <begin position="19"/>
        <end position="329"/>
    </location>
</feature>
<dbReference type="Gene3D" id="3.40.50.1820">
    <property type="entry name" value="alpha/beta hydrolase"/>
    <property type="match status" value="1"/>
</dbReference>
<keyword evidence="1 2" id="KW-0732">Signal</keyword>
<dbReference type="InterPro" id="IPR021860">
    <property type="entry name" value="Peptidase_S12_Pab87-rel_C"/>
</dbReference>
<reference evidence="5 6" key="1">
    <citation type="submission" date="2020-07" db="EMBL/GenBank/DDBJ databases">
        <authorList>
            <person name="Sun Q."/>
        </authorList>
    </citation>
    <scope>NUCLEOTIDE SEQUENCE [LARGE SCALE GENOMIC DNA]</scope>
    <source>
        <strain evidence="5 6">MAH-1</strain>
    </source>
</reference>